<gene>
    <name evidence="2" type="ORF">MAPG_09834</name>
</gene>
<feature type="domain" description="Beta-xylosidase C-terminal Concanavalin A-like" evidence="1">
    <location>
        <begin position="16"/>
        <end position="238"/>
    </location>
</feature>
<dbReference type="PANTHER" id="PTHR42812:SF12">
    <property type="entry name" value="BETA-XYLOSIDASE-RELATED"/>
    <property type="match status" value="1"/>
</dbReference>
<reference evidence="2" key="2">
    <citation type="submission" date="2011-03" db="EMBL/GenBank/DDBJ databases">
        <title>Annotation of Magnaporthe poae ATCC 64411.</title>
        <authorList>
            <person name="Ma L.-J."/>
            <person name="Dead R."/>
            <person name="Young S.K."/>
            <person name="Zeng Q."/>
            <person name="Gargeya S."/>
            <person name="Fitzgerald M."/>
            <person name="Haas B."/>
            <person name="Abouelleil A."/>
            <person name="Alvarado L."/>
            <person name="Arachchi H.M."/>
            <person name="Berlin A."/>
            <person name="Brown A."/>
            <person name="Chapman S.B."/>
            <person name="Chen Z."/>
            <person name="Dunbar C."/>
            <person name="Freedman E."/>
            <person name="Gearin G."/>
            <person name="Gellesch M."/>
            <person name="Goldberg J."/>
            <person name="Griggs A."/>
            <person name="Gujja S."/>
            <person name="Heiman D."/>
            <person name="Howarth C."/>
            <person name="Larson L."/>
            <person name="Lui A."/>
            <person name="MacDonald P.J.P."/>
            <person name="Mehta T."/>
            <person name="Montmayeur A."/>
            <person name="Murphy C."/>
            <person name="Neiman D."/>
            <person name="Pearson M."/>
            <person name="Priest M."/>
            <person name="Roberts A."/>
            <person name="Saif S."/>
            <person name="Shea T."/>
            <person name="Shenoy N."/>
            <person name="Sisk P."/>
            <person name="Stolte C."/>
            <person name="Sykes S."/>
            <person name="Yandava C."/>
            <person name="Wortman J."/>
            <person name="Nusbaum C."/>
            <person name="Birren B."/>
        </authorList>
    </citation>
    <scope>NUCLEOTIDE SEQUENCE</scope>
    <source>
        <strain evidence="2">ATCC 64411</strain>
    </source>
</reference>
<dbReference type="Gene3D" id="2.60.120.200">
    <property type="match status" value="1"/>
</dbReference>
<proteinExistence type="predicted"/>
<feature type="non-terminal residue" evidence="2">
    <location>
        <position position="1"/>
    </location>
</feature>
<name>A0A0H2U574_MAGP6</name>
<dbReference type="EMBL" id="GL876977">
    <property type="protein sequence ID" value="KLU91313.1"/>
    <property type="molecule type" value="Genomic_DNA"/>
</dbReference>
<dbReference type="Pfam" id="PF17851">
    <property type="entry name" value="GH43_C2"/>
    <property type="match status" value="1"/>
</dbReference>
<evidence type="ECO:0000313" key="2">
    <source>
        <dbReference type="EMBL" id="KLU91313.1"/>
    </source>
</evidence>
<dbReference type="InterPro" id="IPR051795">
    <property type="entry name" value="Glycosyl_Hydrlase_43"/>
</dbReference>
<dbReference type="AlphaFoldDB" id="A0A0H2U574"/>
<evidence type="ECO:0000259" key="1">
    <source>
        <dbReference type="Pfam" id="PF17851"/>
    </source>
</evidence>
<dbReference type="VEuPathDB" id="FungiDB:MAPG_09834"/>
<dbReference type="SUPFAM" id="SSF49899">
    <property type="entry name" value="Concanavalin A-like lectins/glucanases"/>
    <property type="match status" value="1"/>
</dbReference>
<dbReference type="PANTHER" id="PTHR42812">
    <property type="entry name" value="BETA-XYLOSIDASE"/>
    <property type="match status" value="1"/>
</dbReference>
<dbReference type="InterPro" id="IPR041542">
    <property type="entry name" value="GH43_C2"/>
</dbReference>
<dbReference type="OrthoDB" id="2139957at2759"/>
<reference evidence="2" key="1">
    <citation type="submission" date="2010-05" db="EMBL/GenBank/DDBJ databases">
        <title>The Genome Sequence of Magnaporthe poae strain ATCC 64411.</title>
        <authorList>
            <consortium name="The Broad Institute Genome Sequencing Platform"/>
            <consortium name="Broad Institute Genome Sequencing Center for Infectious Disease"/>
            <person name="Ma L.-J."/>
            <person name="Dead R."/>
            <person name="Young S."/>
            <person name="Zeng Q."/>
            <person name="Koehrsen M."/>
            <person name="Alvarado L."/>
            <person name="Berlin A."/>
            <person name="Chapman S.B."/>
            <person name="Chen Z."/>
            <person name="Freedman E."/>
            <person name="Gellesch M."/>
            <person name="Goldberg J."/>
            <person name="Griggs A."/>
            <person name="Gujja S."/>
            <person name="Heilman E.R."/>
            <person name="Heiman D."/>
            <person name="Hepburn T."/>
            <person name="Howarth C."/>
            <person name="Jen D."/>
            <person name="Larson L."/>
            <person name="Mehta T."/>
            <person name="Neiman D."/>
            <person name="Pearson M."/>
            <person name="Roberts A."/>
            <person name="Saif S."/>
            <person name="Shea T."/>
            <person name="Shenoy N."/>
            <person name="Sisk P."/>
            <person name="Stolte C."/>
            <person name="Sykes S."/>
            <person name="Walk T."/>
            <person name="White J."/>
            <person name="Yandava C."/>
            <person name="Haas B."/>
            <person name="Nusbaum C."/>
            <person name="Birren B."/>
        </authorList>
    </citation>
    <scope>NUCLEOTIDE SEQUENCE</scope>
    <source>
        <strain evidence="2">ATCC 64411</strain>
    </source>
</reference>
<organism evidence="2">
    <name type="scientific">Magnaporthiopsis poae (strain ATCC 64411 / 73-15)</name>
    <name type="common">Kentucky bluegrass fungus</name>
    <name type="synonym">Magnaporthe poae</name>
    <dbReference type="NCBI Taxonomy" id="644358"/>
    <lineage>
        <taxon>Eukaryota</taxon>
        <taxon>Fungi</taxon>
        <taxon>Dikarya</taxon>
        <taxon>Ascomycota</taxon>
        <taxon>Pezizomycotina</taxon>
        <taxon>Sordariomycetes</taxon>
        <taxon>Sordariomycetidae</taxon>
        <taxon>Magnaporthales</taxon>
        <taxon>Magnaporthaceae</taxon>
        <taxon>Magnaporthiopsis</taxon>
    </lineage>
</organism>
<dbReference type="InterPro" id="IPR013320">
    <property type="entry name" value="ConA-like_dom_sf"/>
</dbReference>
<protein>
    <submittedName>
        <fullName evidence="2">Beta-xylosidase</fullName>
    </submittedName>
</protein>
<accession>A0A0H2U574</accession>
<sequence length="249" mass="27652">PGARDEGPYWAETLYTFNTQQLPQDLQWLRTPHPERIFSLDNNNTNGTGTGQITLIGRESIGSWFEQALVARRQTHFSYDAETVLDGYAPADERQYAGLTAYYSRYNFLYLAVTAHSDGSRELLVMSSEASYPESKLRADLLLQPVSIPGTGKVRLGLSVRGRDLQFYYAVAAAGESDADLKARQMEKVGPVLDASLVSDECGGHQLHGSFTGAFVGLACSDLNGTALEARFDYLLYRPVRHHTDRYDV</sequence>